<evidence type="ECO:0000313" key="3">
    <source>
        <dbReference type="Proteomes" id="UP000612746"/>
    </source>
</evidence>
<feature type="signal peptide" evidence="1">
    <location>
        <begin position="1"/>
        <end position="27"/>
    </location>
</feature>
<dbReference type="AlphaFoldDB" id="A0A8H7Q466"/>
<protein>
    <submittedName>
        <fullName evidence="2">Uncharacterized protein</fullName>
    </submittedName>
</protein>
<sequence>MDTVQPSHPISTTQWTLLISLFATVPSFKCMSLCMDPFPAAETVKQESSAFAQDFLCVDNATIDTAMSPALSLSSDDTLIDQLSPPETLQLLTPLHSKVPDHNVEIRLDDLLDWNGEQTFSADSKQIEFLDLP</sequence>
<gene>
    <name evidence="2" type="ORF">INT44_002346</name>
</gene>
<feature type="chain" id="PRO_5034759291" evidence="1">
    <location>
        <begin position="28"/>
        <end position="133"/>
    </location>
</feature>
<keyword evidence="1" id="KW-0732">Signal</keyword>
<proteinExistence type="predicted"/>
<reference evidence="2" key="1">
    <citation type="submission" date="2020-12" db="EMBL/GenBank/DDBJ databases">
        <title>Metabolic potential, ecology and presence of endohyphal bacteria is reflected in genomic diversity of Mucoromycotina.</title>
        <authorList>
            <person name="Muszewska A."/>
            <person name="Okrasinska A."/>
            <person name="Steczkiewicz K."/>
            <person name="Drgas O."/>
            <person name="Orlowska M."/>
            <person name="Perlinska-Lenart U."/>
            <person name="Aleksandrzak-Piekarczyk T."/>
            <person name="Szatraj K."/>
            <person name="Zielenkiewicz U."/>
            <person name="Pilsyk S."/>
            <person name="Malc E."/>
            <person name="Mieczkowski P."/>
            <person name="Kruszewska J.S."/>
            <person name="Biernat P."/>
            <person name="Pawlowska J."/>
        </authorList>
    </citation>
    <scope>NUCLEOTIDE SEQUENCE</scope>
    <source>
        <strain evidence="2">WA0000051536</strain>
    </source>
</reference>
<organism evidence="2 3">
    <name type="scientific">Umbelopsis vinacea</name>
    <dbReference type="NCBI Taxonomy" id="44442"/>
    <lineage>
        <taxon>Eukaryota</taxon>
        <taxon>Fungi</taxon>
        <taxon>Fungi incertae sedis</taxon>
        <taxon>Mucoromycota</taxon>
        <taxon>Mucoromycotina</taxon>
        <taxon>Umbelopsidomycetes</taxon>
        <taxon>Umbelopsidales</taxon>
        <taxon>Umbelopsidaceae</taxon>
        <taxon>Umbelopsis</taxon>
    </lineage>
</organism>
<name>A0A8H7Q466_9FUNG</name>
<comment type="caution">
    <text evidence="2">The sequence shown here is derived from an EMBL/GenBank/DDBJ whole genome shotgun (WGS) entry which is preliminary data.</text>
</comment>
<evidence type="ECO:0000313" key="2">
    <source>
        <dbReference type="EMBL" id="KAG2185553.1"/>
    </source>
</evidence>
<evidence type="ECO:0000256" key="1">
    <source>
        <dbReference type="SAM" id="SignalP"/>
    </source>
</evidence>
<dbReference type="Proteomes" id="UP000612746">
    <property type="component" value="Unassembled WGS sequence"/>
</dbReference>
<accession>A0A8H7Q466</accession>
<keyword evidence="3" id="KW-1185">Reference proteome</keyword>
<dbReference type="EMBL" id="JAEPRA010000005">
    <property type="protein sequence ID" value="KAG2185553.1"/>
    <property type="molecule type" value="Genomic_DNA"/>
</dbReference>